<dbReference type="Proteomes" id="UP000285232">
    <property type="component" value="Unassembled WGS sequence"/>
</dbReference>
<dbReference type="OrthoDB" id="7428103at2"/>
<protein>
    <submittedName>
        <fullName evidence="3">DUF4136 domain-containing protein</fullName>
    </submittedName>
</protein>
<dbReference type="EMBL" id="RAHX01000001">
    <property type="protein sequence ID" value="RJY09290.1"/>
    <property type="molecule type" value="Genomic_DNA"/>
</dbReference>
<keyword evidence="4" id="KW-1185">Reference proteome</keyword>
<evidence type="ECO:0000259" key="2">
    <source>
        <dbReference type="Pfam" id="PF13590"/>
    </source>
</evidence>
<proteinExistence type="predicted"/>
<organism evidence="3 4">
    <name type="scientific">Aurantiacibacter aquimixticola</name>
    <dbReference type="NCBI Taxonomy" id="1958945"/>
    <lineage>
        <taxon>Bacteria</taxon>
        <taxon>Pseudomonadati</taxon>
        <taxon>Pseudomonadota</taxon>
        <taxon>Alphaproteobacteria</taxon>
        <taxon>Sphingomonadales</taxon>
        <taxon>Erythrobacteraceae</taxon>
        <taxon>Aurantiacibacter</taxon>
    </lineage>
</organism>
<dbReference type="RefSeq" id="WP_120048297.1">
    <property type="nucleotide sequence ID" value="NZ_RAHX01000001.1"/>
</dbReference>
<reference evidence="3 4" key="1">
    <citation type="journal article" date="2017" name="Int. J. Syst. Evol. Microbiol.">
        <title>Erythrobacter aquimixticola sp. nov., isolated from the junction between the ocean and a freshwater spring.</title>
        <authorList>
            <person name="Park S."/>
            <person name="Jung Y.T."/>
            <person name="Choi S.J."/>
            <person name="Yoon J.H."/>
        </authorList>
    </citation>
    <scope>NUCLEOTIDE SEQUENCE [LARGE SCALE GENOMIC DNA]</scope>
    <source>
        <strain evidence="3 4">JSSK-14</strain>
    </source>
</reference>
<feature type="domain" description="DUF4136" evidence="2">
    <location>
        <begin position="56"/>
        <end position="192"/>
    </location>
</feature>
<dbReference type="Pfam" id="PF13590">
    <property type="entry name" value="DUF4136"/>
    <property type="match status" value="1"/>
</dbReference>
<evidence type="ECO:0000313" key="4">
    <source>
        <dbReference type="Proteomes" id="UP000285232"/>
    </source>
</evidence>
<gene>
    <name evidence="3" type="ORF">D6201_07905</name>
</gene>
<evidence type="ECO:0000313" key="3">
    <source>
        <dbReference type="EMBL" id="RJY09290.1"/>
    </source>
</evidence>
<sequence>MRKTAITLALASALLAGCATPAYVSPVEVTRFVGATPTALGQGTISVEPAPGLDGNTIVFGAYADAVRAQLQEEGYTVVAANGAQVAQIDIEAFVAQGEDRRGGVGVGGGASTGSYGSGVGVGVGVDLTRLLSGPSPERIERQLSVAIKPQAGGANLWEGRASMTATSNSDYAEEAAAASRLADGLFTGFPGVSGETIAVE</sequence>
<feature type="signal peptide" evidence="1">
    <location>
        <begin position="1"/>
        <end position="24"/>
    </location>
</feature>
<accession>A0A419RU38</accession>
<evidence type="ECO:0000256" key="1">
    <source>
        <dbReference type="SAM" id="SignalP"/>
    </source>
</evidence>
<keyword evidence="1" id="KW-0732">Signal</keyword>
<name>A0A419RU38_9SPHN</name>
<dbReference type="AlphaFoldDB" id="A0A419RU38"/>
<dbReference type="InterPro" id="IPR025411">
    <property type="entry name" value="DUF4136"/>
</dbReference>
<feature type="chain" id="PRO_5019316776" evidence="1">
    <location>
        <begin position="25"/>
        <end position="201"/>
    </location>
</feature>
<dbReference type="PROSITE" id="PS51257">
    <property type="entry name" value="PROKAR_LIPOPROTEIN"/>
    <property type="match status" value="1"/>
</dbReference>
<comment type="caution">
    <text evidence="3">The sequence shown here is derived from an EMBL/GenBank/DDBJ whole genome shotgun (WGS) entry which is preliminary data.</text>
</comment>